<dbReference type="SUPFAM" id="SSF46774">
    <property type="entry name" value="ARID-like"/>
    <property type="match status" value="1"/>
</dbReference>
<dbReference type="GO" id="GO:0005634">
    <property type="term" value="C:nucleus"/>
    <property type="evidence" value="ECO:0007669"/>
    <property type="project" value="UniProtKB-UniRule"/>
</dbReference>
<feature type="compositionally biased region" description="Basic and acidic residues" evidence="7">
    <location>
        <begin position="490"/>
        <end position="524"/>
    </location>
</feature>
<evidence type="ECO:0000256" key="2">
    <source>
        <dbReference type="ARBA" id="ARBA00023125"/>
    </source>
</evidence>
<evidence type="ECO:0000256" key="3">
    <source>
        <dbReference type="ARBA" id="ARBA00023163"/>
    </source>
</evidence>
<dbReference type="EMBL" id="BJWL01000008">
    <property type="protein sequence ID" value="GFY93041.1"/>
    <property type="molecule type" value="Genomic_DNA"/>
</dbReference>
<dbReference type="InterPro" id="IPR036910">
    <property type="entry name" value="HMG_box_dom_sf"/>
</dbReference>
<dbReference type="OrthoDB" id="338531at2759"/>
<evidence type="ECO:0000313" key="11">
    <source>
        <dbReference type="Proteomes" id="UP000585474"/>
    </source>
</evidence>
<dbReference type="FunFam" id="1.10.150.60:FF:000022">
    <property type="entry name" value="High mobility group B protein 15"/>
    <property type="match status" value="1"/>
</dbReference>
<evidence type="ECO:0000256" key="4">
    <source>
        <dbReference type="ARBA" id="ARBA00023242"/>
    </source>
</evidence>
<dbReference type="FunFam" id="1.10.30.10:FF:000055">
    <property type="entry name" value="High mobility group B protein 15"/>
    <property type="match status" value="1"/>
</dbReference>
<dbReference type="SUPFAM" id="SSF47095">
    <property type="entry name" value="HMG-box"/>
    <property type="match status" value="1"/>
</dbReference>
<gene>
    <name evidence="10" type="ORF">Acr_08g0014370</name>
</gene>
<feature type="compositionally biased region" description="Basic and acidic residues" evidence="7">
    <location>
        <begin position="543"/>
        <end position="578"/>
    </location>
</feature>
<organism evidence="10 11">
    <name type="scientific">Actinidia rufa</name>
    <dbReference type="NCBI Taxonomy" id="165716"/>
    <lineage>
        <taxon>Eukaryota</taxon>
        <taxon>Viridiplantae</taxon>
        <taxon>Streptophyta</taxon>
        <taxon>Embryophyta</taxon>
        <taxon>Tracheophyta</taxon>
        <taxon>Spermatophyta</taxon>
        <taxon>Magnoliopsida</taxon>
        <taxon>eudicotyledons</taxon>
        <taxon>Gunneridae</taxon>
        <taxon>Pentapetalae</taxon>
        <taxon>asterids</taxon>
        <taxon>Ericales</taxon>
        <taxon>Actinidiaceae</taxon>
        <taxon>Actinidia</taxon>
    </lineage>
</organism>
<feature type="domain" description="HMG box" evidence="8">
    <location>
        <begin position="327"/>
        <end position="394"/>
    </location>
</feature>
<dbReference type="Gene3D" id="1.10.30.10">
    <property type="entry name" value="High mobility group box domain"/>
    <property type="match status" value="1"/>
</dbReference>
<proteinExistence type="predicted"/>
<dbReference type="CDD" id="cd16872">
    <property type="entry name" value="ARID_HMGB9-like"/>
    <property type="match status" value="1"/>
</dbReference>
<feature type="DNA-binding region" description="HMG box" evidence="6">
    <location>
        <begin position="327"/>
        <end position="394"/>
    </location>
</feature>
<dbReference type="Gene3D" id="1.10.150.60">
    <property type="entry name" value="ARID DNA-binding domain"/>
    <property type="match status" value="1"/>
</dbReference>
<feature type="compositionally biased region" description="Basic residues" evidence="7">
    <location>
        <begin position="309"/>
        <end position="319"/>
    </location>
</feature>
<feature type="region of interest" description="Disordered" evidence="7">
    <location>
        <begin position="436"/>
        <end position="460"/>
    </location>
</feature>
<evidence type="ECO:0000256" key="7">
    <source>
        <dbReference type="SAM" id="MobiDB-lite"/>
    </source>
</evidence>
<accession>A0A7J0F2X3</accession>
<dbReference type="InterPro" id="IPR009071">
    <property type="entry name" value="HMG_box_dom"/>
</dbReference>
<dbReference type="CDD" id="cd22009">
    <property type="entry name" value="HMG-box_AtHMGB9-like"/>
    <property type="match status" value="1"/>
</dbReference>
<feature type="compositionally biased region" description="Polar residues" evidence="7">
    <location>
        <begin position="287"/>
        <end position="307"/>
    </location>
</feature>
<dbReference type="InterPro" id="IPR036431">
    <property type="entry name" value="ARID_dom_sf"/>
</dbReference>
<evidence type="ECO:0000256" key="5">
    <source>
        <dbReference type="ARBA" id="ARBA00054600"/>
    </source>
</evidence>
<sequence>MAMPAIVLYYEIFLGFESLSLWHWELIPLLGWWFFISTVIILGGTEESGGGGDKGKVEMESTSAAKHGPMANSLNYFPYPTPLARYEDVVVSPKLFMDTLEKLHAAMGTKFMIPIIGGKDLDLHRLFVEVTSRGGILKIIREKKWKEVTAVFSFPSTATNASFVMRKYYMSLLYHYEQIHFFNAKGWSPSADPFQNLSSPPILPKRVAEQLLPLLEIKAAPLQPKRMKATEFSLGVAAATSLPPTASPVIGVIDGKFESGYLVTVTLGSETLKGVLYQTAQNPTHQLSQNQSVHLSINDNNAATTSGAARRRRRKKSEMKRRDPAHPKPNRSGYNFFFAEQHARLKPLYLGKDREISRMIGELWTKMNETERAVYQDKAVKDKERYKTEMEDYKERLRTGQIISNAVPIQQRPLQSDANMVETGLKMEIDFGESFQTPENEFSSGHSSKSDDSEDKTDDKELDMEIPLGVEVGAENVQNKNLVGEEFLELEKRDNKVGEERESSGDIVVETKKESVPLEEKESVPCEEEGEERESSGDVILMETEKESVPLEEKASVPCEERESVSCEAKESVHSEAH</sequence>
<feature type="region of interest" description="Disordered" evidence="7">
    <location>
        <begin position="287"/>
        <end position="334"/>
    </location>
</feature>
<dbReference type="PANTHER" id="PTHR46691:SF3">
    <property type="entry name" value="HIGH MOBILITY GROUP B PROTEIN 15"/>
    <property type="match status" value="1"/>
</dbReference>
<keyword evidence="1" id="KW-0805">Transcription regulation</keyword>
<dbReference type="SMART" id="SM00501">
    <property type="entry name" value="BRIGHT"/>
    <property type="match status" value="1"/>
</dbReference>
<evidence type="ECO:0000256" key="6">
    <source>
        <dbReference type="PROSITE-ProRule" id="PRU00267"/>
    </source>
</evidence>
<comment type="function">
    <text evidence="5">Binds preferentially DNA with A/T-rich content.</text>
</comment>
<keyword evidence="4 6" id="KW-0539">Nucleus</keyword>
<dbReference type="AlphaFoldDB" id="A0A7J0F2X3"/>
<protein>
    <submittedName>
        <fullName evidence="10">HMG (High mobility group) box protein with ARID/BRIGHT DNA-binding domain-containing protein</fullName>
    </submittedName>
</protein>
<reference evidence="10 11" key="1">
    <citation type="submission" date="2019-07" db="EMBL/GenBank/DDBJ databases">
        <title>De Novo Assembly of kiwifruit Actinidia rufa.</title>
        <authorList>
            <person name="Sugita-Konishi S."/>
            <person name="Sato K."/>
            <person name="Mori E."/>
            <person name="Abe Y."/>
            <person name="Kisaki G."/>
            <person name="Hamano K."/>
            <person name="Suezawa K."/>
            <person name="Otani M."/>
            <person name="Fukuda T."/>
            <person name="Manabe T."/>
            <person name="Gomi K."/>
            <person name="Tabuchi M."/>
            <person name="Akimitsu K."/>
            <person name="Kataoka I."/>
        </authorList>
    </citation>
    <scope>NUCLEOTIDE SEQUENCE [LARGE SCALE GENOMIC DNA]</scope>
    <source>
        <strain evidence="11">cv. Fuchu</strain>
    </source>
</reference>
<dbReference type="Proteomes" id="UP000585474">
    <property type="component" value="Unassembled WGS sequence"/>
</dbReference>
<dbReference type="SMART" id="SM01014">
    <property type="entry name" value="ARID"/>
    <property type="match status" value="1"/>
</dbReference>
<evidence type="ECO:0000259" key="9">
    <source>
        <dbReference type="PROSITE" id="PS51011"/>
    </source>
</evidence>
<dbReference type="InterPro" id="IPR045303">
    <property type="entry name" value="ARID_HMGB9-like"/>
</dbReference>
<dbReference type="Pfam" id="PF00505">
    <property type="entry name" value="HMG_box"/>
    <property type="match status" value="1"/>
</dbReference>
<dbReference type="SMART" id="SM00398">
    <property type="entry name" value="HMG"/>
    <property type="match status" value="1"/>
</dbReference>
<dbReference type="PANTHER" id="PTHR46691">
    <property type="entry name" value="HIGH MOBILITY GROUP B PROTEIN 9"/>
    <property type="match status" value="1"/>
</dbReference>
<dbReference type="PROSITE" id="PS50118">
    <property type="entry name" value="HMG_BOX_2"/>
    <property type="match status" value="1"/>
</dbReference>
<dbReference type="GO" id="GO:0003677">
    <property type="term" value="F:DNA binding"/>
    <property type="evidence" value="ECO:0007669"/>
    <property type="project" value="UniProtKB-UniRule"/>
</dbReference>
<comment type="caution">
    <text evidence="10">The sequence shown here is derived from an EMBL/GenBank/DDBJ whole genome shotgun (WGS) entry which is preliminary data.</text>
</comment>
<evidence type="ECO:0000259" key="8">
    <source>
        <dbReference type="PROSITE" id="PS50118"/>
    </source>
</evidence>
<keyword evidence="3" id="KW-0804">Transcription</keyword>
<keyword evidence="2 6" id="KW-0238">DNA-binding</keyword>
<name>A0A7J0F2X3_9ERIC</name>
<feature type="domain" description="ARID" evidence="9">
    <location>
        <begin position="90"/>
        <end position="181"/>
    </location>
</feature>
<dbReference type="PROSITE" id="PS51011">
    <property type="entry name" value="ARID"/>
    <property type="match status" value="1"/>
</dbReference>
<evidence type="ECO:0000256" key="1">
    <source>
        <dbReference type="ARBA" id="ARBA00023015"/>
    </source>
</evidence>
<evidence type="ECO:0000313" key="10">
    <source>
        <dbReference type="EMBL" id="GFY93041.1"/>
    </source>
</evidence>
<dbReference type="Pfam" id="PF01388">
    <property type="entry name" value="ARID"/>
    <property type="match status" value="1"/>
</dbReference>
<keyword evidence="11" id="KW-1185">Reference proteome</keyword>
<dbReference type="InterPro" id="IPR001606">
    <property type="entry name" value="ARID_dom"/>
</dbReference>
<feature type="region of interest" description="Disordered" evidence="7">
    <location>
        <begin position="490"/>
        <end position="578"/>
    </location>
</feature>